<keyword evidence="1" id="KW-1133">Transmembrane helix</keyword>
<gene>
    <name evidence="2" type="ORF">UFOPK2131_00080</name>
</gene>
<sequence>MIYSKKVALEKPQSITTVGQSPDSERNSRMVKYLIAMTIRVVCIVSAIFVEGWLMWLCFAGAIFLPYFAVVIANAQAPKSSTMNPVTVVAKPISVDLGAQFKKP</sequence>
<organism evidence="2">
    <name type="scientific">freshwater metagenome</name>
    <dbReference type="NCBI Taxonomy" id="449393"/>
    <lineage>
        <taxon>unclassified sequences</taxon>
        <taxon>metagenomes</taxon>
        <taxon>ecological metagenomes</taxon>
    </lineage>
</organism>
<feature type="transmembrane region" description="Helical" evidence="1">
    <location>
        <begin position="54"/>
        <end position="73"/>
    </location>
</feature>
<accession>A0A6J6ITX6</accession>
<feature type="transmembrane region" description="Helical" evidence="1">
    <location>
        <begin position="30"/>
        <end position="48"/>
    </location>
</feature>
<keyword evidence="1" id="KW-0472">Membrane</keyword>
<name>A0A6J6ITX6_9ZZZZ</name>
<reference evidence="2" key="1">
    <citation type="submission" date="2020-05" db="EMBL/GenBank/DDBJ databases">
        <authorList>
            <person name="Chiriac C."/>
            <person name="Salcher M."/>
            <person name="Ghai R."/>
            <person name="Kavagutti S V."/>
        </authorList>
    </citation>
    <scope>NUCLEOTIDE SEQUENCE</scope>
</reference>
<dbReference type="EMBL" id="CAEZVT010000002">
    <property type="protein sequence ID" value="CAB4627763.1"/>
    <property type="molecule type" value="Genomic_DNA"/>
</dbReference>
<dbReference type="AlphaFoldDB" id="A0A6J6ITX6"/>
<dbReference type="Pfam" id="PF11298">
    <property type="entry name" value="DUF3099"/>
    <property type="match status" value="1"/>
</dbReference>
<evidence type="ECO:0000313" key="2">
    <source>
        <dbReference type="EMBL" id="CAB4627763.1"/>
    </source>
</evidence>
<proteinExistence type="predicted"/>
<evidence type="ECO:0000256" key="1">
    <source>
        <dbReference type="SAM" id="Phobius"/>
    </source>
</evidence>
<dbReference type="InterPro" id="IPR021449">
    <property type="entry name" value="DUF3099"/>
</dbReference>
<keyword evidence="1" id="KW-0812">Transmembrane</keyword>
<protein>
    <submittedName>
        <fullName evidence="2">Unannotated protein</fullName>
    </submittedName>
</protein>